<gene>
    <name evidence="1" type="ORF">RMSM_03453</name>
</gene>
<evidence type="ECO:0000313" key="2">
    <source>
        <dbReference type="Proteomes" id="UP000011991"/>
    </source>
</evidence>
<comment type="caution">
    <text evidence="1">The sequence shown here is derived from an EMBL/GenBank/DDBJ whole genome shotgun (WGS) entry which is preliminary data.</text>
</comment>
<organism evidence="1 2">
    <name type="scientific">Rhodopirellula maiorica SM1</name>
    <dbReference type="NCBI Taxonomy" id="1265738"/>
    <lineage>
        <taxon>Bacteria</taxon>
        <taxon>Pseudomonadati</taxon>
        <taxon>Planctomycetota</taxon>
        <taxon>Planctomycetia</taxon>
        <taxon>Pirellulales</taxon>
        <taxon>Pirellulaceae</taxon>
        <taxon>Novipirellula</taxon>
    </lineage>
</organism>
<reference evidence="1 2" key="1">
    <citation type="journal article" date="2013" name="Mar. Genomics">
        <title>Expression of sulfatases in Rhodopirellula baltica and the diversity of sulfatases in the genus Rhodopirellula.</title>
        <authorList>
            <person name="Wegner C.E."/>
            <person name="Richter-Heitmann T."/>
            <person name="Klindworth A."/>
            <person name="Klockow C."/>
            <person name="Richter M."/>
            <person name="Achstetter T."/>
            <person name="Glockner F.O."/>
            <person name="Harder J."/>
        </authorList>
    </citation>
    <scope>NUCLEOTIDE SEQUENCE [LARGE SCALE GENOMIC DNA]</scope>
    <source>
        <strain evidence="1 2">SM1</strain>
    </source>
</reference>
<dbReference type="Proteomes" id="UP000011991">
    <property type="component" value="Unassembled WGS sequence"/>
</dbReference>
<accession>M5RJW7</accession>
<proteinExistence type="predicted"/>
<sequence>MCRKITNRGGIAFNFACLEANSLAKNRGFRREKRGPMTCQFDSGLTVR</sequence>
<dbReference type="EMBL" id="ANOG01000497">
    <property type="protein sequence ID" value="EMI19618.1"/>
    <property type="molecule type" value="Genomic_DNA"/>
</dbReference>
<evidence type="ECO:0000313" key="1">
    <source>
        <dbReference type="EMBL" id="EMI19618.1"/>
    </source>
</evidence>
<dbReference type="AlphaFoldDB" id="M5RJW7"/>
<name>M5RJW7_9BACT</name>
<keyword evidence="2" id="KW-1185">Reference proteome</keyword>
<protein>
    <submittedName>
        <fullName evidence="1">Uncharacterized protein</fullName>
    </submittedName>
</protein>